<protein>
    <submittedName>
        <fullName evidence="2">Conserved protein</fullName>
    </submittedName>
</protein>
<organism evidence="2 3">
    <name type="scientific">Saccharomyces cerevisiae (strain YJM789)</name>
    <name type="common">Baker's yeast</name>
    <dbReference type="NCBI Taxonomy" id="307796"/>
    <lineage>
        <taxon>Eukaryota</taxon>
        <taxon>Fungi</taxon>
        <taxon>Dikarya</taxon>
        <taxon>Ascomycota</taxon>
        <taxon>Saccharomycotina</taxon>
        <taxon>Saccharomycetes</taxon>
        <taxon>Saccharomycetales</taxon>
        <taxon>Saccharomycetaceae</taxon>
        <taxon>Saccharomyces</taxon>
    </lineage>
</organism>
<comment type="caution">
    <text evidence="2">The sequence shown here is derived from an EMBL/GenBank/DDBJ whole genome shotgun (WGS) entry which is preliminary data.</text>
</comment>
<evidence type="ECO:0000313" key="2">
    <source>
        <dbReference type="EMBL" id="EDN63307.1"/>
    </source>
</evidence>
<evidence type="ECO:0000256" key="1">
    <source>
        <dbReference type="SAM" id="MobiDB-lite"/>
    </source>
</evidence>
<evidence type="ECO:0000313" key="3">
    <source>
        <dbReference type="Proteomes" id="UP000007060"/>
    </source>
</evidence>
<dbReference type="AlphaFoldDB" id="A6ZPU7"/>
<proteinExistence type="predicted"/>
<gene>
    <name evidence="2" type="ORF">SCY_2908</name>
</gene>
<dbReference type="PROSITE" id="PS51257">
    <property type="entry name" value="PROKAR_LIPOPROTEIN"/>
    <property type="match status" value="1"/>
</dbReference>
<dbReference type="EMBL" id="AAFW02000040">
    <property type="protein sequence ID" value="EDN63307.1"/>
    <property type="molecule type" value="Genomic_DNA"/>
</dbReference>
<accession>A6ZPU7</accession>
<dbReference type="HOGENOM" id="CLU_1856436_0_0_1"/>
<sequence length="138" mass="15738">MMVTRKHYRYIYLQNSHSLISCFVHFEFPRVWYGAICPCFPSFALLRKIFFCQQQQHATLCAVLRSGLCGNGDIVPMPARREVWVWGVCDLVAMAIARGCGLSPNGCPLLRISHGRRVNKKHERGRTALNSGRSRDVK</sequence>
<name>A6ZPU7_YEAS7</name>
<dbReference type="Proteomes" id="UP000007060">
    <property type="component" value="Unassembled WGS sequence"/>
</dbReference>
<feature type="region of interest" description="Disordered" evidence="1">
    <location>
        <begin position="119"/>
        <end position="138"/>
    </location>
</feature>
<reference evidence="2 3" key="1">
    <citation type="journal article" date="2007" name="Proc. Natl. Acad. Sci. U.S.A.">
        <title>Genome sequencing and comparative analysis of Saccharomyces cerevisiae strain YJM789.</title>
        <authorList>
            <person name="Wei W."/>
            <person name="McCusker J.H."/>
            <person name="Hyman R.W."/>
            <person name="Jones T."/>
            <person name="Ning Y."/>
            <person name="Cao Z."/>
            <person name="Gu Z."/>
            <person name="Bruno D."/>
            <person name="Miranda M."/>
            <person name="Nguyen M."/>
            <person name="Wilhelmy J."/>
            <person name="Komp C."/>
            <person name="Tamse R."/>
            <person name="Wang X."/>
            <person name="Jia P."/>
            <person name="Luedi P."/>
            <person name="Oefner P.J."/>
            <person name="David L."/>
            <person name="Dietrich F.S."/>
            <person name="Li Y."/>
            <person name="Davis R.W."/>
            <person name="Steinmetz L.M."/>
        </authorList>
    </citation>
    <scope>NUCLEOTIDE SEQUENCE [LARGE SCALE GENOMIC DNA]</scope>
    <source>
        <strain evidence="2 3">YJM789</strain>
    </source>
</reference>
<dbReference type="OrthoDB" id="10268572at2759"/>